<dbReference type="Proteomes" id="UP001652625">
    <property type="component" value="Chromosome 14"/>
</dbReference>
<evidence type="ECO:0000256" key="1">
    <source>
        <dbReference type="SAM" id="MobiDB-lite"/>
    </source>
</evidence>
<dbReference type="RefSeq" id="XP_065674061.1">
    <property type="nucleotide sequence ID" value="XM_065817989.1"/>
</dbReference>
<evidence type="ECO:0000313" key="4">
    <source>
        <dbReference type="RefSeq" id="XP_065674061.1"/>
    </source>
</evidence>
<evidence type="ECO:0000259" key="2">
    <source>
        <dbReference type="Pfam" id="PF14214"/>
    </source>
</evidence>
<dbReference type="InterPro" id="IPR025476">
    <property type="entry name" value="Helitron_helicase-like"/>
</dbReference>
<dbReference type="PANTHER" id="PTHR47642">
    <property type="entry name" value="ATP-DEPENDENT DNA HELICASE"/>
    <property type="match status" value="1"/>
</dbReference>
<evidence type="ECO:0000313" key="3">
    <source>
        <dbReference type="Proteomes" id="UP001652625"/>
    </source>
</evidence>
<feature type="domain" description="Helitron helicase-like" evidence="2">
    <location>
        <begin position="22"/>
        <end position="156"/>
    </location>
</feature>
<gene>
    <name evidence="4" type="primary">LOC136091005</name>
</gene>
<organism evidence="3 4">
    <name type="scientific">Hydra vulgaris</name>
    <name type="common">Hydra</name>
    <name type="synonym">Hydra attenuata</name>
    <dbReference type="NCBI Taxonomy" id="6087"/>
    <lineage>
        <taxon>Eukaryota</taxon>
        <taxon>Metazoa</taxon>
        <taxon>Cnidaria</taxon>
        <taxon>Hydrozoa</taxon>
        <taxon>Hydroidolina</taxon>
        <taxon>Anthoathecata</taxon>
        <taxon>Aplanulata</taxon>
        <taxon>Hydridae</taxon>
        <taxon>Hydra</taxon>
    </lineage>
</organism>
<accession>A0ABM4DHU2</accession>
<dbReference type="GeneID" id="136091005"/>
<dbReference type="InterPro" id="IPR051055">
    <property type="entry name" value="PIF1_helicase"/>
</dbReference>
<feature type="region of interest" description="Disordered" evidence="1">
    <location>
        <begin position="447"/>
        <end position="467"/>
    </location>
</feature>
<protein>
    <submittedName>
        <fullName evidence="4">Uncharacterized protein LOC136091005</fullName>
    </submittedName>
</protein>
<name>A0ABM4DHU2_HYDVU</name>
<dbReference type="Pfam" id="PF14214">
    <property type="entry name" value="Helitron_like_N"/>
    <property type="match status" value="1"/>
</dbReference>
<reference evidence="4" key="1">
    <citation type="submission" date="2025-08" db="UniProtKB">
        <authorList>
            <consortium name="RefSeq"/>
        </authorList>
    </citation>
    <scope>IDENTIFICATION</scope>
</reference>
<sequence length="467" mass="54315">MFEYYRVKSSIAACAKKIEGQDGQVEDVHLNLRSLRGSSAYWRTALNDLIAQIRCLGPPTYFVTFSCNDLNWLDMRKALLIADGRPNDDPKNLDSFTTQALVERYPVIVSRHFMIRVNALMKFIRSNTELFGGQLVDFWWRIEFQNRGSPHLHMVVWIKDHPPFTTPEGIEQLDRICSGELPEENTELYELVKIKMHRHSTTCKKNDPTSNICRFSFPRQVCIATRIIAHTSDDFIRSGGRIYLLKRRYEDRWVNNYNPTLLKLWQANMDIQPCGSNESIAFYIAKYISKAEPTELDVGVAQAILQIRREETSISRKLFKICMRILKERQISACECVYHLAHLEMRDSSRRTVSLNTRKPEQRYRMIQFDEIGRVSGYAKSIFNRYERRPASTSECDFNNMSLIEFVMRFEAYYAKRQDDENGADNDAYEAEAEVTTRRKLITLTDNTKMSVRNTGNSTSPILHGSQ</sequence>
<proteinExistence type="predicted"/>
<dbReference type="PANTHER" id="PTHR47642:SF5">
    <property type="entry name" value="ATP-DEPENDENT DNA HELICASE"/>
    <property type="match status" value="1"/>
</dbReference>
<keyword evidence="3" id="KW-1185">Reference proteome</keyword>